<organism evidence="1 2">
    <name type="scientific">Eragrostis curvula</name>
    <name type="common">weeping love grass</name>
    <dbReference type="NCBI Taxonomy" id="38414"/>
    <lineage>
        <taxon>Eukaryota</taxon>
        <taxon>Viridiplantae</taxon>
        <taxon>Streptophyta</taxon>
        <taxon>Embryophyta</taxon>
        <taxon>Tracheophyta</taxon>
        <taxon>Spermatophyta</taxon>
        <taxon>Magnoliopsida</taxon>
        <taxon>Liliopsida</taxon>
        <taxon>Poales</taxon>
        <taxon>Poaceae</taxon>
        <taxon>PACMAD clade</taxon>
        <taxon>Chloridoideae</taxon>
        <taxon>Eragrostideae</taxon>
        <taxon>Eragrostidinae</taxon>
        <taxon>Eragrostis</taxon>
    </lineage>
</organism>
<dbReference type="Gramene" id="TVU39976">
    <property type="protein sequence ID" value="TVU39976"/>
    <property type="gene ID" value="EJB05_13421"/>
</dbReference>
<protein>
    <submittedName>
        <fullName evidence="1">Uncharacterized protein</fullName>
    </submittedName>
</protein>
<dbReference type="EMBL" id="RWGY01000007">
    <property type="protein sequence ID" value="TVU39976.1"/>
    <property type="molecule type" value="Genomic_DNA"/>
</dbReference>
<proteinExistence type="predicted"/>
<keyword evidence="2" id="KW-1185">Reference proteome</keyword>
<dbReference type="AlphaFoldDB" id="A0A5J9VWG6"/>
<reference evidence="1 2" key="1">
    <citation type="journal article" date="2019" name="Sci. Rep.">
        <title>A high-quality genome of Eragrostis curvula grass provides insights into Poaceae evolution and supports new strategies to enhance forage quality.</title>
        <authorList>
            <person name="Carballo J."/>
            <person name="Santos B.A.C.M."/>
            <person name="Zappacosta D."/>
            <person name="Garbus I."/>
            <person name="Selva J.P."/>
            <person name="Gallo C.A."/>
            <person name="Diaz A."/>
            <person name="Albertini E."/>
            <person name="Caccamo M."/>
            <person name="Echenique V."/>
        </authorList>
    </citation>
    <scope>NUCLEOTIDE SEQUENCE [LARGE SCALE GENOMIC DNA]</scope>
    <source>
        <strain evidence="2">cv. Victoria</strain>
        <tissue evidence="1">Leaf</tissue>
    </source>
</reference>
<feature type="non-terminal residue" evidence="1">
    <location>
        <position position="1"/>
    </location>
</feature>
<name>A0A5J9VWG6_9POAL</name>
<dbReference type="Proteomes" id="UP000324897">
    <property type="component" value="Chromosome 4"/>
</dbReference>
<comment type="caution">
    <text evidence="1">The sequence shown here is derived from an EMBL/GenBank/DDBJ whole genome shotgun (WGS) entry which is preliminary data.</text>
</comment>
<gene>
    <name evidence="1" type="ORF">EJB05_13421</name>
</gene>
<evidence type="ECO:0000313" key="1">
    <source>
        <dbReference type="EMBL" id="TVU39976.1"/>
    </source>
</evidence>
<sequence>MSRLSFLCFSSSQSATSALILKETYKLGKRLELSDPPVELKTSEVLRQLKYINMRYLVVL</sequence>
<accession>A0A5J9VWG6</accession>
<evidence type="ECO:0000313" key="2">
    <source>
        <dbReference type="Proteomes" id="UP000324897"/>
    </source>
</evidence>